<evidence type="ECO:0000313" key="3">
    <source>
        <dbReference type="Proteomes" id="UP000252107"/>
    </source>
</evidence>
<dbReference type="Gene3D" id="3.40.50.10140">
    <property type="entry name" value="Toll/interleukin-1 receptor homology (TIR) domain"/>
    <property type="match status" value="1"/>
</dbReference>
<reference evidence="2" key="1">
    <citation type="submission" date="2016-04" db="EMBL/GenBank/DDBJ databases">
        <authorList>
            <person name="Tabuchi Yagui T.R."/>
        </authorList>
    </citation>
    <scope>NUCLEOTIDE SEQUENCE [LARGE SCALE GENOMIC DNA]</scope>
    <source>
        <strain evidence="2">NIES-26</strain>
    </source>
</reference>
<evidence type="ECO:0000259" key="1">
    <source>
        <dbReference type="PROSITE" id="PS50104"/>
    </source>
</evidence>
<evidence type="ECO:0000313" key="2">
    <source>
        <dbReference type="EMBL" id="RCJ40993.1"/>
    </source>
</evidence>
<dbReference type="InterPro" id="IPR000157">
    <property type="entry name" value="TIR_dom"/>
</dbReference>
<dbReference type="EMBL" id="LXQD01000030">
    <property type="protein sequence ID" value="RCJ40993.1"/>
    <property type="molecule type" value="Genomic_DNA"/>
</dbReference>
<comment type="caution">
    <text evidence="2">The sequence shown here is derived from an EMBL/GenBank/DDBJ whole genome shotgun (WGS) entry which is preliminary data.</text>
</comment>
<dbReference type="GO" id="GO:0007165">
    <property type="term" value="P:signal transduction"/>
    <property type="evidence" value="ECO:0007669"/>
    <property type="project" value="InterPro"/>
</dbReference>
<dbReference type="Proteomes" id="UP000252107">
    <property type="component" value="Unassembled WGS sequence"/>
</dbReference>
<dbReference type="SUPFAM" id="SSF52540">
    <property type="entry name" value="P-loop containing nucleoside triphosphate hydrolases"/>
    <property type="match status" value="1"/>
</dbReference>
<name>A0A367RZ67_9NOSO</name>
<sequence length="710" mass="80711">MKRILILTANPKNTSRLRLDEEVREIQAALDQSKQRDEFEIITRWAVRVDDLQPILLDRNPDIVHFSAHGGGSQGLALEDELGQMQLVSSTALAGLFKLFKAKVECVFLNACYSEEQAKAIHQHINCVVGMNQAIGDIAAVKFAKGFYRAIATDKTYKEAFEFGCNLIDLQNIPESSTPVIKLKKPTQVKRKKAVSASTKTTRVFISYRSQSPDRDLAQQFFEALTAAGHEAFMAGESIRLGENWPERIDRELEQSDYFLLLLSQKSATSEMVTEEVRRVKQLQDARLNHKPVILPIRINFPLNSPLNYDLRGYLQRIQQREWKSSADTPKILQEILIVLAESHEPSLTEEELITTPPAVESLESPPLPVAEPELPEGQVDLASLFYVERFPIEFDCYEAILKPGSLIRIKAPRQMGKTSLMARILHRASQQGSLIVSLSFQQADSKVFADLEQFLRWFCASVGRRLRLPNRLADYWDDIFGSKDNCTAYFEEYLLAQISEPLALGLDEVDLVYQHPEIASDFFGLLRAWHEEAKNGGIWKKLRLIIAHSTEVYIPMNINQSPFNVGLSIELPEFNVEQIQDLTRRHGLNWGSSQIEQLMAMVGGHPYLVRVALYRIARQATTLEELLKVAPTDAGPFGDHLRRHWWNLKQHSDLAMAMKQIVATSTPVQLEPIQAFKLKSMGLVELESNNVLPRFNLYRQYFRDRAASL</sequence>
<dbReference type="Pfam" id="PF12770">
    <property type="entry name" value="CHAT"/>
    <property type="match status" value="1"/>
</dbReference>
<gene>
    <name evidence="2" type="ORF">A6770_36655</name>
</gene>
<dbReference type="SUPFAM" id="SSF52200">
    <property type="entry name" value="Toll/Interleukin receptor TIR domain"/>
    <property type="match status" value="1"/>
</dbReference>
<dbReference type="PROSITE" id="PS50104">
    <property type="entry name" value="TIR"/>
    <property type="match status" value="1"/>
</dbReference>
<proteinExistence type="predicted"/>
<feature type="domain" description="TIR" evidence="1">
    <location>
        <begin position="200"/>
        <end position="340"/>
    </location>
</feature>
<dbReference type="Pfam" id="PF14516">
    <property type="entry name" value="AAA_35"/>
    <property type="match status" value="1"/>
</dbReference>
<keyword evidence="3" id="KW-1185">Reference proteome</keyword>
<dbReference type="InterPro" id="IPR024983">
    <property type="entry name" value="CHAT_dom"/>
</dbReference>
<dbReference type="InterPro" id="IPR027417">
    <property type="entry name" value="P-loop_NTPase"/>
</dbReference>
<dbReference type="Gene3D" id="3.40.50.300">
    <property type="entry name" value="P-loop containing nucleotide triphosphate hydrolases"/>
    <property type="match status" value="1"/>
</dbReference>
<dbReference type="Pfam" id="PF13676">
    <property type="entry name" value="TIR_2"/>
    <property type="match status" value="1"/>
</dbReference>
<organism evidence="2 3">
    <name type="scientific">Nostoc minutum NIES-26</name>
    <dbReference type="NCBI Taxonomy" id="1844469"/>
    <lineage>
        <taxon>Bacteria</taxon>
        <taxon>Bacillati</taxon>
        <taxon>Cyanobacteriota</taxon>
        <taxon>Cyanophyceae</taxon>
        <taxon>Nostocales</taxon>
        <taxon>Nostocaceae</taxon>
        <taxon>Nostoc</taxon>
    </lineage>
</organism>
<accession>A0A367RZ67</accession>
<protein>
    <submittedName>
        <fullName evidence="2">Molecular chaperone Tir</fullName>
    </submittedName>
</protein>
<dbReference type="AlphaFoldDB" id="A0A367RZ67"/>
<dbReference type="InterPro" id="IPR035897">
    <property type="entry name" value="Toll_tir_struct_dom_sf"/>
</dbReference>
<dbReference type="SMART" id="SM00255">
    <property type="entry name" value="TIR"/>
    <property type="match status" value="1"/>
</dbReference>